<organism evidence="1 2">
    <name type="scientific">Candidatus Segetimicrobium genomatis</name>
    <dbReference type="NCBI Taxonomy" id="2569760"/>
    <lineage>
        <taxon>Bacteria</taxon>
        <taxon>Bacillati</taxon>
        <taxon>Candidatus Sysuimicrobiota</taxon>
        <taxon>Candidatus Sysuimicrobiia</taxon>
        <taxon>Candidatus Sysuimicrobiales</taxon>
        <taxon>Candidatus Segetimicrobiaceae</taxon>
        <taxon>Candidatus Segetimicrobium</taxon>
    </lineage>
</organism>
<keyword evidence="1" id="KW-0808">Transferase</keyword>
<gene>
    <name evidence="1" type="ORF">E6H03_00175</name>
</gene>
<dbReference type="EMBL" id="VBAN01000005">
    <property type="protein sequence ID" value="TMI85509.1"/>
    <property type="molecule type" value="Genomic_DNA"/>
</dbReference>
<evidence type="ECO:0000313" key="2">
    <source>
        <dbReference type="Proteomes" id="UP000318093"/>
    </source>
</evidence>
<dbReference type="Gene3D" id="1.10.246.130">
    <property type="match status" value="1"/>
</dbReference>
<dbReference type="InterPro" id="IPR029055">
    <property type="entry name" value="Ntn_hydrolases_N"/>
</dbReference>
<reference evidence="1 2" key="1">
    <citation type="journal article" date="2019" name="Nat. Microbiol.">
        <title>Mediterranean grassland soil C-N compound turnover is dependent on rainfall and depth, and is mediated by genomically divergent microorganisms.</title>
        <authorList>
            <person name="Diamond S."/>
            <person name="Andeer P.F."/>
            <person name="Li Z."/>
            <person name="Crits-Christoph A."/>
            <person name="Burstein D."/>
            <person name="Anantharaman K."/>
            <person name="Lane K.R."/>
            <person name="Thomas B.C."/>
            <person name="Pan C."/>
            <person name="Northen T.R."/>
            <person name="Banfield J.F."/>
        </authorList>
    </citation>
    <scope>NUCLEOTIDE SEQUENCE [LARGE SCALE GENOMIC DNA]</scope>
    <source>
        <strain evidence="1">NP_6</strain>
    </source>
</reference>
<name>A0A537JPR0_9BACT</name>
<dbReference type="InterPro" id="IPR043137">
    <property type="entry name" value="GGT_ssub_C"/>
</dbReference>
<dbReference type="Proteomes" id="UP000318093">
    <property type="component" value="Unassembled WGS sequence"/>
</dbReference>
<comment type="caution">
    <text evidence="1">The sequence shown here is derived from an EMBL/GenBank/DDBJ whole genome shotgun (WGS) entry which is preliminary data.</text>
</comment>
<dbReference type="Pfam" id="PF01019">
    <property type="entry name" value="G_glu_transpept"/>
    <property type="match status" value="1"/>
</dbReference>
<accession>A0A537JPR0</accession>
<dbReference type="PANTHER" id="PTHR43881:SF1">
    <property type="entry name" value="GAMMA-GLUTAMYLTRANSPEPTIDASE (AFU_ORTHOLOGUE AFUA_4G13580)"/>
    <property type="match status" value="1"/>
</dbReference>
<evidence type="ECO:0000313" key="1">
    <source>
        <dbReference type="EMBL" id="TMI85509.1"/>
    </source>
</evidence>
<dbReference type="InterPro" id="IPR043138">
    <property type="entry name" value="GGT_lsub"/>
</dbReference>
<dbReference type="SUPFAM" id="SSF56235">
    <property type="entry name" value="N-terminal nucleophile aminohydrolases (Ntn hydrolases)"/>
    <property type="match status" value="1"/>
</dbReference>
<sequence>MASDGHPLPLCVAASRVRPPGPSGGPAEGGWRCRTRRLPQSLGFVRWSTAGGEWSLRPAVVAAAAAIGVAEPYMSGLAGCGTLVLTPPDGPPRVLVFLGRAPSGATPDRFTGGHPDAGPLTPAVPGNLAGWARALSDYGKLSLSHVLEPAIELAERGVPFTPFDDQMFSESGSRLTPEGTATYYHDGHIPAVGSLLAQPDLARTFRRIAAEGIGYLYGGSLGHAIDRLMRDRGGLLTEGDLRAYPETLRWTSPIHTTYRGVTVYAPPPPTSAVQALETLNILDTFNVSEAGHLSPDHLAMVAEASRAARMDTDRYVGDPAFVDVPVARLLSPDHTGELRAEVDRRLREFQVAGTPGGGVGAGGTAEGGGMASTTHLAAADASGLAVNITHSLGHGFGSGVVVPGTGVCLNNAMHWFSMTPGHPNVVAPGKTHEWPIAPLHLHRNGRFAGTIGTPGSYGILVTTVQVLVHLLDFGLNLQDAIAAPRFRWVDDVGDPLPAQVMRMESRVPESTRSALAGRGYEIDLRGPWSMRVGGVQGILADPLTGWLAGAADPRRNGYAIGW</sequence>
<dbReference type="PRINTS" id="PR01210">
    <property type="entry name" value="GGTRANSPTASE"/>
</dbReference>
<dbReference type="PANTHER" id="PTHR43881">
    <property type="entry name" value="GAMMA-GLUTAMYLTRANSPEPTIDASE (AFU_ORTHOLOGUE AFUA_4G13580)"/>
    <property type="match status" value="1"/>
</dbReference>
<proteinExistence type="predicted"/>
<dbReference type="Gene3D" id="3.60.20.40">
    <property type="match status" value="1"/>
</dbReference>
<dbReference type="AlphaFoldDB" id="A0A537JPR0"/>
<dbReference type="GO" id="GO:0016740">
    <property type="term" value="F:transferase activity"/>
    <property type="evidence" value="ECO:0007669"/>
    <property type="project" value="UniProtKB-KW"/>
</dbReference>
<protein>
    <submittedName>
        <fullName evidence="1">Gamma-glutamyltransferase</fullName>
    </submittedName>
</protein>
<dbReference type="InterPro" id="IPR052896">
    <property type="entry name" value="GGT-like_enzyme"/>
</dbReference>